<evidence type="ECO:0000313" key="2">
    <source>
        <dbReference type="EMBL" id="SEK47684.1"/>
    </source>
</evidence>
<accession>A0A1H7HBM7</accession>
<protein>
    <submittedName>
        <fullName evidence="2">Transposase</fullName>
    </submittedName>
</protein>
<dbReference type="InterPro" id="IPR047951">
    <property type="entry name" value="Transpos_ISL3"/>
</dbReference>
<dbReference type="NCBIfam" id="NF033550">
    <property type="entry name" value="transpos_ISL3"/>
    <property type="match status" value="1"/>
</dbReference>
<dbReference type="PANTHER" id="PTHR33498">
    <property type="entry name" value="TRANSPOSASE FOR INSERTION SEQUENCE ELEMENT IS1557"/>
    <property type="match status" value="1"/>
</dbReference>
<dbReference type="AlphaFoldDB" id="A0A1H7HBM7"/>
<reference evidence="3" key="1">
    <citation type="submission" date="2016-10" db="EMBL/GenBank/DDBJ databases">
        <authorList>
            <person name="Varghese N."/>
            <person name="Submissions S."/>
        </authorList>
    </citation>
    <scope>NUCLEOTIDE SEQUENCE [LARGE SCALE GENOMIC DNA]</scope>
    <source>
        <strain evidence="3">DSM 19183</strain>
    </source>
</reference>
<organism evidence="2 3">
    <name type="scientific">Alkalibacterium pelagium</name>
    <dbReference type="NCBI Taxonomy" id="426702"/>
    <lineage>
        <taxon>Bacteria</taxon>
        <taxon>Bacillati</taxon>
        <taxon>Bacillota</taxon>
        <taxon>Bacilli</taxon>
        <taxon>Lactobacillales</taxon>
        <taxon>Carnobacteriaceae</taxon>
        <taxon>Alkalibacterium</taxon>
    </lineage>
</organism>
<dbReference type="PANTHER" id="PTHR33498:SF1">
    <property type="entry name" value="TRANSPOSASE FOR INSERTION SEQUENCE ELEMENT IS1557"/>
    <property type="match status" value="1"/>
</dbReference>
<dbReference type="RefSeq" id="WP_091479096.1">
    <property type="nucleotide sequence ID" value="NZ_FNZU01000003.1"/>
</dbReference>
<feature type="domain" description="Transposase IS204/IS1001/IS1096/IS1165 DDE" evidence="1">
    <location>
        <begin position="166"/>
        <end position="418"/>
    </location>
</feature>
<evidence type="ECO:0000313" key="3">
    <source>
        <dbReference type="Proteomes" id="UP000199081"/>
    </source>
</evidence>
<evidence type="ECO:0000259" key="1">
    <source>
        <dbReference type="Pfam" id="PF01610"/>
    </source>
</evidence>
<keyword evidence="3" id="KW-1185">Reference proteome</keyword>
<gene>
    <name evidence="2" type="ORF">SAMN04488099_10332</name>
</gene>
<proteinExistence type="predicted"/>
<name>A0A1H7HBM7_9LACT</name>
<dbReference type="Pfam" id="PF01610">
    <property type="entry name" value="DDE_Tnp_ISL3"/>
    <property type="match status" value="1"/>
</dbReference>
<sequence>MPTSNDMQKVLDIQDKNLIFKDDCVTYGVLKGRKVKYIDCTLSYTPAECEKCHAPNNDYSIYKNGTQSSRVTFPMSGIRPTYLRIRKQRFMCKAFGSSFTAKTPIVKEHCFISTFIKAKILTKSSEACSVKDIAKEANVSEATVQRTINQESKQYRPHYHTLPSHLSFDEFKYASGRMAFEYIDVQNGHILDILPTKHSRSVSNHFISHYSLEQREKVKTITVDMNASYVSFIPRLFPKAEIIIDRFHIVQLVNRSMNKTRVKIMNQFNTSNGEDQKKYRRLKHFWKKILKKETDLSYTKYQRYKLFGQRLESAIVSEMLAYDSELKATYDVYQQIIQAVGMNDYNQLSCILDRSDVSNLSSYMKTSLRTLRKHLPFIKNTFKYPYNNGKIEGINNKIKVLNRVAYGYRNFANYKNRIIIHFSLKASQREHAQKEVYSMVA</sequence>
<dbReference type="Proteomes" id="UP000199081">
    <property type="component" value="Unassembled WGS sequence"/>
</dbReference>
<dbReference type="EMBL" id="FNZU01000003">
    <property type="protein sequence ID" value="SEK47684.1"/>
    <property type="molecule type" value="Genomic_DNA"/>
</dbReference>
<dbReference type="InterPro" id="IPR002560">
    <property type="entry name" value="Transposase_DDE"/>
</dbReference>
<dbReference type="STRING" id="426702.SAMN04488099_10332"/>